<proteinExistence type="predicted"/>
<evidence type="ECO:0000313" key="3">
    <source>
        <dbReference type="Proteomes" id="UP000321926"/>
    </source>
</evidence>
<dbReference type="AlphaFoldDB" id="A0A5C8KBG9"/>
<evidence type="ECO:0000256" key="1">
    <source>
        <dbReference type="SAM" id="MobiDB-lite"/>
    </source>
</evidence>
<dbReference type="Proteomes" id="UP000321926">
    <property type="component" value="Unassembled WGS sequence"/>
</dbReference>
<organism evidence="2 3">
    <name type="scientific">Pontibacter qinzhouensis</name>
    <dbReference type="NCBI Taxonomy" id="2603253"/>
    <lineage>
        <taxon>Bacteria</taxon>
        <taxon>Pseudomonadati</taxon>
        <taxon>Bacteroidota</taxon>
        <taxon>Cytophagia</taxon>
        <taxon>Cytophagales</taxon>
        <taxon>Hymenobacteraceae</taxon>
        <taxon>Pontibacter</taxon>
    </lineage>
</organism>
<comment type="caution">
    <text evidence="2">The sequence shown here is derived from an EMBL/GenBank/DDBJ whole genome shotgun (WGS) entry which is preliminary data.</text>
</comment>
<sequence length="67" mass="7314">MQTPDKLTRPFIFKLLVLFALLLSGAMLKVPKTDKSSGSNTSRKISDADAMPEDNQTSAQITFGLLN</sequence>
<reference evidence="2 3" key="1">
    <citation type="submission" date="2019-08" db="EMBL/GenBank/DDBJ databases">
        <authorList>
            <person name="Shi S."/>
        </authorList>
    </citation>
    <scope>NUCLEOTIDE SEQUENCE [LARGE SCALE GENOMIC DNA]</scope>
    <source>
        <strain evidence="2 3">GY10130</strain>
    </source>
</reference>
<name>A0A5C8KBG9_9BACT</name>
<dbReference type="RefSeq" id="WP_147921294.1">
    <property type="nucleotide sequence ID" value="NZ_VRTY01000025.1"/>
</dbReference>
<accession>A0A5C8KBG9</accession>
<protein>
    <submittedName>
        <fullName evidence="2">Uncharacterized protein</fullName>
    </submittedName>
</protein>
<evidence type="ECO:0000313" key="2">
    <source>
        <dbReference type="EMBL" id="TXK48037.1"/>
    </source>
</evidence>
<gene>
    <name evidence="2" type="ORF">FVR03_08380</name>
</gene>
<feature type="region of interest" description="Disordered" evidence="1">
    <location>
        <begin position="31"/>
        <end position="67"/>
    </location>
</feature>
<keyword evidence="3" id="KW-1185">Reference proteome</keyword>
<dbReference type="EMBL" id="VRTY01000025">
    <property type="protein sequence ID" value="TXK48037.1"/>
    <property type="molecule type" value="Genomic_DNA"/>
</dbReference>